<reference evidence="2 3" key="2">
    <citation type="submission" date="2018-11" db="EMBL/GenBank/DDBJ databases">
        <authorList>
            <consortium name="Pathogen Informatics"/>
        </authorList>
    </citation>
    <scope>NUCLEOTIDE SEQUENCE [LARGE SCALE GENOMIC DNA]</scope>
</reference>
<dbReference type="EMBL" id="UYWY01024881">
    <property type="protein sequence ID" value="VDM49186.1"/>
    <property type="molecule type" value="Genomic_DNA"/>
</dbReference>
<gene>
    <name evidence="2" type="ORF">TCNE_LOCUS17865</name>
</gene>
<evidence type="ECO:0000313" key="3">
    <source>
        <dbReference type="Proteomes" id="UP000050794"/>
    </source>
</evidence>
<name>A0A183VAU5_TOXCA</name>
<proteinExistence type="predicted"/>
<feature type="region of interest" description="Disordered" evidence="1">
    <location>
        <begin position="43"/>
        <end position="65"/>
    </location>
</feature>
<reference evidence="4" key="1">
    <citation type="submission" date="2016-06" db="UniProtKB">
        <authorList>
            <consortium name="WormBaseParasite"/>
        </authorList>
    </citation>
    <scope>IDENTIFICATION</scope>
</reference>
<evidence type="ECO:0000313" key="2">
    <source>
        <dbReference type="EMBL" id="VDM49186.1"/>
    </source>
</evidence>
<evidence type="ECO:0000256" key="1">
    <source>
        <dbReference type="SAM" id="MobiDB-lite"/>
    </source>
</evidence>
<accession>A0A183VAU5</accession>
<keyword evidence="3" id="KW-1185">Reference proteome</keyword>
<protein>
    <submittedName>
        <fullName evidence="4">Fibronectin type-III domain-containing protein</fullName>
    </submittedName>
</protein>
<dbReference type="Proteomes" id="UP000050794">
    <property type="component" value="Unassembled WGS sequence"/>
</dbReference>
<dbReference type="WBParaSite" id="TCNE_0001786601-mRNA-1">
    <property type="protein sequence ID" value="TCNE_0001786601-mRNA-1"/>
    <property type="gene ID" value="TCNE_0001786601"/>
</dbReference>
<organism evidence="3 4">
    <name type="scientific">Toxocara canis</name>
    <name type="common">Canine roundworm</name>
    <dbReference type="NCBI Taxonomy" id="6265"/>
    <lineage>
        <taxon>Eukaryota</taxon>
        <taxon>Metazoa</taxon>
        <taxon>Ecdysozoa</taxon>
        <taxon>Nematoda</taxon>
        <taxon>Chromadorea</taxon>
        <taxon>Rhabditida</taxon>
        <taxon>Spirurina</taxon>
        <taxon>Ascaridomorpha</taxon>
        <taxon>Ascaridoidea</taxon>
        <taxon>Toxocaridae</taxon>
        <taxon>Toxocara</taxon>
    </lineage>
</organism>
<dbReference type="AlphaFoldDB" id="A0A183VAU5"/>
<evidence type="ECO:0000313" key="4">
    <source>
        <dbReference type="WBParaSite" id="TCNE_0001786601-mRNA-1"/>
    </source>
</evidence>
<sequence length="65" mass="7209">MIEPHVPYMPRFAEKSGNAEPTIVRLEAPATEDKFVLRWAEVPDQEAHAETPIKADAQAGDDYAS</sequence>